<comment type="catalytic activity">
    <reaction evidence="10">
        <text>(2R)-2-phosphoglycerate = phosphoenolpyruvate + H2O</text>
        <dbReference type="Rhea" id="RHEA:10164"/>
        <dbReference type="ChEBI" id="CHEBI:15377"/>
        <dbReference type="ChEBI" id="CHEBI:58289"/>
        <dbReference type="ChEBI" id="CHEBI:58702"/>
        <dbReference type="EC" id="4.2.1.11"/>
    </reaction>
</comment>
<feature type="binding site" evidence="10 12">
    <location>
        <position position="250"/>
    </location>
    <ligand>
        <name>Mg(2+)</name>
        <dbReference type="ChEBI" id="CHEBI:18420"/>
    </ligand>
</feature>
<reference evidence="15" key="1">
    <citation type="submission" date="2020-10" db="EMBL/GenBank/DDBJ databases">
        <title>Connecting structure to function with the recovery of over 1000 high-quality activated sludge metagenome-assembled genomes encoding full-length rRNA genes using long-read sequencing.</title>
        <authorList>
            <person name="Singleton C.M."/>
            <person name="Petriglieri F."/>
            <person name="Kristensen J.M."/>
            <person name="Kirkegaard R.H."/>
            <person name="Michaelsen T.Y."/>
            <person name="Andersen M.H."/>
            <person name="Karst S.M."/>
            <person name="Dueholm M.S."/>
            <person name="Nielsen P.H."/>
            <person name="Albertsen M."/>
        </authorList>
    </citation>
    <scope>NUCLEOTIDE SEQUENCE</scope>
    <source>
        <strain evidence="15">Bjer_18-Q3-R1-45_BAT3C.347</strain>
    </source>
</reference>
<dbReference type="SFLD" id="SFLDF00002">
    <property type="entry name" value="enolase"/>
    <property type="match status" value="1"/>
</dbReference>
<feature type="binding site" evidence="10 12">
    <location>
        <position position="320"/>
    </location>
    <ligand>
        <name>Mg(2+)</name>
        <dbReference type="ChEBI" id="CHEBI:18420"/>
    </ligand>
</feature>
<feature type="binding site" evidence="10">
    <location>
        <position position="375"/>
    </location>
    <ligand>
        <name>(2R)-2-phosphoglycerate</name>
        <dbReference type="ChEBI" id="CHEBI:58289"/>
    </ligand>
</feature>
<dbReference type="InterPro" id="IPR029017">
    <property type="entry name" value="Enolase-like_N"/>
</dbReference>
<evidence type="ECO:0000256" key="8">
    <source>
        <dbReference type="ARBA" id="ARBA00023239"/>
    </source>
</evidence>
<comment type="cofactor">
    <cofactor evidence="12">
        <name>Mg(2+)</name>
        <dbReference type="ChEBI" id="CHEBI:18420"/>
    </cofactor>
    <text evidence="12">Mg(2+) is required for catalysis and for stabilizing the dimer.</text>
</comment>
<dbReference type="SFLD" id="SFLDG00178">
    <property type="entry name" value="enolase"/>
    <property type="match status" value="1"/>
</dbReference>
<evidence type="ECO:0000256" key="10">
    <source>
        <dbReference type="HAMAP-Rule" id="MF_00318"/>
    </source>
</evidence>
<dbReference type="GO" id="GO:0005576">
    <property type="term" value="C:extracellular region"/>
    <property type="evidence" value="ECO:0007669"/>
    <property type="project" value="UniProtKB-SubCell"/>
</dbReference>
<dbReference type="CDD" id="cd03313">
    <property type="entry name" value="enolase"/>
    <property type="match status" value="1"/>
</dbReference>
<protein>
    <recommendedName>
        <fullName evidence="4 10">Enolase</fullName>
        <ecNumber evidence="3 10">4.2.1.11</ecNumber>
    </recommendedName>
    <alternativeName>
        <fullName evidence="10">2-phospho-D-glycerate hydro-lyase</fullName>
    </alternativeName>
    <alternativeName>
        <fullName evidence="10">2-phosphoglycerate dehydratase</fullName>
    </alternativeName>
</protein>
<dbReference type="SMART" id="SM01192">
    <property type="entry name" value="Enolase_C"/>
    <property type="match status" value="1"/>
</dbReference>
<dbReference type="Pfam" id="PF00113">
    <property type="entry name" value="Enolase_C"/>
    <property type="match status" value="1"/>
</dbReference>
<dbReference type="PANTHER" id="PTHR11902">
    <property type="entry name" value="ENOLASE"/>
    <property type="match status" value="1"/>
</dbReference>
<dbReference type="GO" id="GO:0000015">
    <property type="term" value="C:phosphopyruvate hydratase complex"/>
    <property type="evidence" value="ECO:0007669"/>
    <property type="project" value="InterPro"/>
</dbReference>
<accession>A0A9D7E5S1</accession>
<dbReference type="GO" id="GO:0000287">
    <property type="term" value="F:magnesium ion binding"/>
    <property type="evidence" value="ECO:0007669"/>
    <property type="project" value="UniProtKB-UniRule"/>
</dbReference>
<name>A0A9D7E5S1_9PROT</name>
<feature type="domain" description="Enolase N-terminal" evidence="14">
    <location>
        <begin position="12"/>
        <end position="141"/>
    </location>
</feature>
<evidence type="ECO:0000256" key="6">
    <source>
        <dbReference type="ARBA" id="ARBA00022842"/>
    </source>
</evidence>
<keyword evidence="7 10" id="KW-0324">Glycolysis</keyword>
<evidence type="ECO:0000313" key="15">
    <source>
        <dbReference type="EMBL" id="MBK6974539.1"/>
    </source>
</evidence>
<evidence type="ECO:0000259" key="13">
    <source>
        <dbReference type="SMART" id="SM01192"/>
    </source>
</evidence>
<dbReference type="SFLD" id="SFLDS00001">
    <property type="entry name" value="Enolase"/>
    <property type="match status" value="1"/>
</dbReference>
<sequence>MDQGTIRMSTEIASVSGRRVWDSRGRPTVETEVRLAGGAVGRAIAPAGASTGSAEAVDKRDGGTAFGGLDVMQAVAAVNAEIANTLRDRDACDQAGADQAMIELDGTPNKSRLGGNALVATSMAIAHAAANQQGVPLWRHLGGKRDDFKLPLPEIQIFGGGAHAGRRVDVQDFMVIAVGAGSYEQSLEWTAEVYRAAGRIMQDAGLMRGVADEGGFWPAFDSNEQALDFLVRAIEKAGYAPGSEIAISLDIAATDFGRNGQYRLSADRKTVDADGLSELLLGWLDRYPIVAIEDPLGEDDGEALARFTAAAGSKVEVIGDDFLCTTASRIEAAADIGACNAALIKPNQAGTLSETKAALDAARAAGWASIVSARSGETEDVTIVHLAVGWGVKQLKVGSFARSERMAKWNEGLRIAERLSHSGGNLPARDSFPWGRK</sequence>
<comment type="pathway">
    <text evidence="1 10">Carbohydrate degradation; glycolysis; pyruvate from D-glyceraldehyde 3-phosphate: step 4/5.</text>
</comment>
<dbReference type="PIRSF" id="PIRSF001400">
    <property type="entry name" value="Enolase"/>
    <property type="match status" value="1"/>
</dbReference>
<feature type="active site" description="Proton donor" evidence="10 11">
    <location>
        <position position="213"/>
    </location>
</feature>
<keyword evidence="10 12" id="KW-0479">Metal-binding</keyword>
<dbReference type="PANTHER" id="PTHR11902:SF1">
    <property type="entry name" value="ENOLASE"/>
    <property type="match status" value="1"/>
</dbReference>
<dbReference type="AlphaFoldDB" id="A0A9D7E5S1"/>
<feature type="domain" description="Enolase C-terminal TIM barrel" evidence="13">
    <location>
        <begin position="147"/>
        <end position="434"/>
    </location>
</feature>
<dbReference type="Gene3D" id="3.20.20.120">
    <property type="entry name" value="Enolase-like C-terminal domain"/>
    <property type="match status" value="1"/>
</dbReference>
<dbReference type="GO" id="GO:0006096">
    <property type="term" value="P:glycolytic process"/>
    <property type="evidence" value="ECO:0007669"/>
    <property type="project" value="UniProtKB-UniRule"/>
</dbReference>
<dbReference type="EMBL" id="JADJEV010000004">
    <property type="protein sequence ID" value="MBK6974539.1"/>
    <property type="molecule type" value="Genomic_DNA"/>
</dbReference>
<comment type="caution">
    <text evidence="15">The sequence shown here is derived from an EMBL/GenBank/DDBJ whole genome shotgun (WGS) entry which is preliminary data.</text>
</comment>
<dbReference type="GO" id="GO:0009986">
    <property type="term" value="C:cell surface"/>
    <property type="evidence" value="ECO:0007669"/>
    <property type="project" value="UniProtKB-SubCell"/>
</dbReference>
<evidence type="ECO:0000256" key="5">
    <source>
        <dbReference type="ARBA" id="ARBA00022525"/>
    </source>
</evidence>
<comment type="subcellular location">
    <subcellularLocation>
        <location evidence="10">Cytoplasm</location>
    </subcellularLocation>
    <subcellularLocation>
        <location evidence="10">Secreted</location>
    </subcellularLocation>
    <subcellularLocation>
        <location evidence="10">Cell surface</location>
    </subcellularLocation>
    <text evidence="10">Fractions of enolase are present in both the cytoplasm and on the cell surface.</text>
</comment>
<dbReference type="HAMAP" id="MF_00318">
    <property type="entry name" value="Enolase"/>
    <property type="match status" value="1"/>
</dbReference>
<evidence type="ECO:0000256" key="11">
    <source>
        <dbReference type="PIRSR" id="PIRSR001400-1"/>
    </source>
</evidence>
<evidence type="ECO:0000256" key="7">
    <source>
        <dbReference type="ARBA" id="ARBA00023152"/>
    </source>
</evidence>
<evidence type="ECO:0000256" key="1">
    <source>
        <dbReference type="ARBA" id="ARBA00005031"/>
    </source>
</evidence>
<comment type="cofactor">
    <cofactor evidence="10">
        <name>Mg(2+)</name>
        <dbReference type="ChEBI" id="CHEBI:18420"/>
    </cofactor>
    <text evidence="10">Binds a second Mg(2+) ion via substrate during catalysis.</text>
</comment>
<dbReference type="PRINTS" id="PR00148">
    <property type="entry name" value="ENOLASE"/>
</dbReference>
<comment type="function">
    <text evidence="9 10">Catalyzes the reversible conversion of 2-phosphoglycerate (2-PG) into phosphoenolpyruvate (PEP). It is essential for the degradation of carbohydrates via glycolysis.</text>
</comment>
<keyword evidence="5 10" id="KW-0964">Secreted</keyword>
<evidence type="ECO:0000256" key="12">
    <source>
        <dbReference type="PIRSR" id="PIRSR001400-3"/>
    </source>
</evidence>
<dbReference type="InterPro" id="IPR000941">
    <property type="entry name" value="Enolase"/>
</dbReference>
<evidence type="ECO:0000256" key="3">
    <source>
        <dbReference type="ARBA" id="ARBA00012058"/>
    </source>
</evidence>
<feature type="active site" description="Proton acceptor" evidence="10 11">
    <location>
        <position position="345"/>
    </location>
</feature>
<feature type="binding site" evidence="10 12">
    <location>
        <position position="293"/>
    </location>
    <ligand>
        <name>Mg(2+)</name>
        <dbReference type="ChEBI" id="CHEBI:18420"/>
    </ligand>
</feature>
<evidence type="ECO:0000256" key="4">
    <source>
        <dbReference type="ARBA" id="ARBA00017068"/>
    </source>
</evidence>
<dbReference type="InterPro" id="IPR020810">
    <property type="entry name" value="Enolase_C"/>
</dbReference>
<dbReference type="InterPro" id="IPR020811">
    <property type="entry name" value="Enolase_N"/>
</dbReference>
<dbReference type="SUPFAM" id="SSF51604">
    <property type="entry name" value="Enolase C-terminal domain-like"/>
    <property type="match status" value="1"/>
</dbReference>
<dbReference type="InterPro" id="IPR036849">
    <property type="entry name" value="Enolase-like_C_sf"/>
</dbReference>
<dbReference type="NCBIfam" id="TIGR01060">
    <property type="entry name" value="eno"/>
    <property type="match status" value="1"/>
</dbReference>
<feature type="binding site" evidence="10">
    <location>
        <position position="374"/>
    </location>
    <ligand>
        <name>(2R)-2-phosphoglycerate</name>
        <dbReference type="ChEBI" id="CHEBI:58289"/>
    </ligand>
</feature>
<keyword evidence="8 10" id="KW-0456">Lyase</keyword>
<dbReference type="Proteomes" id="UP000807785">
    <property type="component" value="Unassembled WGS sequence"/>
</dbReference>
<dbReference type="Gene3D" id="3.30.390.10">
    <property type="entry name" value="Enolase-like, N-terminal domain"/>
    <property type="match status" value="1"/>
</dbReference>
<comment type="similarity">
    <text evidence="2 10">Belongs to the enolase family.</text>
</comment>
<evidence type="ECO:0000256" key="2">
    <source>
        <dbReference type="ARBA" id="ARBA00009604"/>
    </source>
</evidence>
<proteinExistence type="inferred from homology"/>
<feature type="binding site" evidence="10">
    <location>
        <position position="345"/>
    </location>
    <ligand>
        <name>(2R)-2-phosphoglycerate</name>
        <dbReference type="ChEBI" id="CHEBI:58289"/>
    </ligand>
</feature>
<organism evidence="15 16">
    <name type="scientific">Candidatus Methylophosphatis roskildensis</name>
    <dbReference type="NCBI Taxonomy" id="2899263"/>
    <lineage>
        <taxon>Bacteria</taxon>
        <taxon>Pseudomonadati</taxon>
        <taxon>Pseudomonadota</taxon>
        <taxon>Betaproteobacteria</taxon>
        <taxon>Nitrosomonadales</taxon>
        <taxon>Sterolibacteriaceae</taxon>
        <taxon>Candidatus Methylophosphatis</taxon>
    </lineage>
</organism>
<gene>
    <name evidence="10 15" type="primary">eno</name>
    <name evidence="15" type="ORF">IPH26_16875</name>
</gene>
<evidence type="ECO:0000313" key="16">
    <source>
        <dbReference type="Proteomes" id="UP000807785"/>
    </source>
</evidence>
<dbReference type="SUPFAM" id="SSF54826">
    <property type="entry name" value="Enolase N-terminal domain-like"/>
    <property type="match status" value="1"/>
</dbReference>
<dbReference type="GO" id="GO:0004634">
    <property type="term" value="F:phosphopyruvate hydratase activity"/>
    <property type="evidence" value="ECO:0007669"/>
    <property type="project" value="UniProtKB-UniRule"/>
</dbReference>
<evidence type="ECO:0000256" key="9">
    <source>
        <dbReference type="ARBA" id="ARBA00045763"/>
    </source>
</evidence>
<keyword evidence="10" id="KW-0963">Cytoplasm</keyword>
<evidence type="ECO:0000259" key="14">
    <source>
        <dbReference type="SMART" id="SM01193"/>
    </source>
</evidence>
<dbReference type="SMART" id="SM01193">
    <property type="entry name" value="Enolase_N"/>
    <property type="match status" value="1"/>
</dbReference>
<feature type="binding site" evidence="10">
    <location>
        <position position="396"/>
    </location>
    <ligand>
        <name>(2R)-2-phosphoglycerate</name>
        <dbReference type="ChEBI" id="CHEBI:58289"/>
    </ligand>
</feature>
<dbReference type="EC" id="4.2.1.11" evidence="3 10"/>
<dbReference type="Pfam" id="PF03952">
    <property type="entry name" value="Enolase_N"/>
    <property type="match status" value="1"/>
</dbReference>
<keyword evidence="6 10" id="KW-0460">Magnesium</keyword>
<feature type="binding site" evidence="10">
    <location>
        <position position="171"/>
    </location>
    <ligand>
        <name>(2R)-2-phosphoglycerate</name>
        <dbReference type="ChEBI" id="CHEBI:58289"/>
    </ligand>
</feature>